<evidence type="ECO:0000313" key="2">
    <source>
        <dbReference type="Proteomes" id="UP001283341"/>
    </source>
</evidence>
<name>A0AAE0M3Q5_9PEZI</name>
<gene>
    <name evidence="1" type="ORF">B0H66DRAFT_639536</name>
</gene>
<protein>
    <recommendedName>
        <fullName evidence="3">Heterokaryon incompatibility domain-containing protein</fullName>
    </recommendedName>
</protein>
<sequence length="177" mass="20074">MCLINARTLELEAPRFGSDMPSYAILSHAWETDEVTLQETCALAQSFRLDHVWVDTCMPLLYGESEKAFTRLQHKMIKTSSDLSIFGWHSDEKFGTVGYAGLTASLMVTIRYLITSYTGSLQQLRANFPRKFYLNEWIRTSSTEYGARISASALVADSLRWVGFLIPRFLVIGRTLS</sequence>
<accession>A0AAE0M3Q5</accession>
<keyword evidence="2" id="KW-1185">Reference proteome</keyword>
<dbReference type="PANTHER" id="PTHR10622:SF10">
    <property type="entry name" value="HET DOMAIN-CONTAINING PROTEIN"/>
    <property type="match status" value="1"/>
</dbReference>
<organism evidence="1 2">
    <name type="scientific">Apodospora peruviana</name>
    <dbReference type="NCBI Taxonomy" id="516989"/>
    <lineage>
        <taxon>Eukaryota</taxon>
        <taxon>Fungi</taxon>
        <taxon>Dikarya</taxon>
        <taxon>Ascomycota</taxon>
        <taxon>Pezizomycotina</taxon>
        <taxon>Sordariomycetes</taxon>
        <taxon>Sordariomycetidae</taxon>
        <taxon>Sordariales</taxon>
        <taxon>Lasiosphaeriaceae</taxon>
        <taxon>Apodospora</taxon>
    </lineage>
</organism>
<dbReference type="Proteomes" id="UP001283341">
    <property type="component" value="Unassembled WGS sequence"/>
</dbReference>
<evidence type="ECO:0000313" key="1">
    <source>
        <dbReference type="EMBL" id="KAK3318092.1"/>
    </source>
</evidence>
<dbReference type="AlphaFoldDB" id="A0AAE0M3Q5"/>
<proteinExistence type="predicted"/>
<dbReference type="EMBL" id="JAUEDM010000004">
    <property type="protein sequence ID" value="KAK3318092.1"/>
    <property type="molecule type" value="Genomic_DNA"/>
</dbReference>
<reference evidence="1" key="1">
    <citation type="journal article" date="2023" name="Mol. Phylogenet. Evol.">
        <title>Genome-scale phylogeny and comparative genomics of the fungal order Sordariales.</title>
        <authorList>
            <person name="Hensen N."/>
            <person name="Bonometti L."/>
            <person name="Westerberg I."/>
            <person name="Brannstrom I.O."/>
            <person name="Guillou S."/>
            <person name="Cros-Aarteil S."/>
            <person name="Calhoun S."/>
            <person name="Haridas S."/>
            <person name="Kuo A."/>
            <person name="Mondo S."/>
            <person name="Pangilinan J."/>
            <person name="Riley R."/>
            <person name="LaButti K."/>
            <person name="Andreopoulos B."/>
            <person name="Lipzen A."/>
            <person name="Chen C."/>
            <person name="Yan M."/>
            <person name="Daum C."/>
            <person name="Ng V."/>
            <person name="Clum A."/>
            <person name="Steindorff A."/>
            <person name="Ohm R.A."/>
            <person name="Martin F."/>
            <person name="Silar P."/>
            <person name="Natvig D.O."/>
            <person name="Lalanne C."/>
            <person name="Gautier V."/>
            <person name="Ament-Velasquez S.L."/>
            <person name="Kruys A."/>
            <person name="Hutchinson M.I."/>
            <person name="Powell A.J."/>
            <person name="Barry K."/>
            <person name="Miller A.N."/>
            <person name="Grigoriev I.V."/>
            <person name="Debuchy R."/>
            <person name="Gladieux P."/>
            <person name="Hiltunen Thoren M."/>
            <person name="Johannesson H."/>
        </authorList>
    </citation>
    <scope>NUCLEOTIDE SEQUENCE</scope>
    <source>
        <strain evidence="1">CBS 118394</strain>
    </source>
</reference>
<comment type="caution">
    <text evidence="1">The sequence shown here is derived from an EMBL/GenBank/DDBJ whole genome shotgun (WGS) entry which is preliminary data.</text>
</comment>
<evidence type="ECO:0008006" key="3">
    <source>
        <dbReference type="Google" id="ProtNLM"/>
    </source>
</evidence>
<reference evidence="1" key="2">
    <citation type="submission" date="2023-06" db="EMBL/GenBank/DDBJ databases">
        <authorList>
            <consortium name="Lawrence Berkeley National Laboratory"/>
            <person name="Haridas S."/>
            <person name="Hensen N."/>
            <person name="Bonometti L."/>
            <person name="Westerberg I."/>
            <person name="Brannstrom I.O."/>
            <person name="Guillou S."/>
            <person name="Cros-Aarteil S."/>
            <person name="Calhoun S."/>
            <person name="Kuo A."/>
            <person name="Mondo S."/>
            <person name="Pangilinan J."/>
            <person name="Riley R."/>
            <person name="Labutti K."/>
            <person name="Andreopoulos B."/>
            <person name="Lipzen A."/>
            <person name="Chen C."/>
            <person name="Yanf M."/>
            <person name="Daum C."/>
            <person name="Ng V."/>
            <person name="Clum A."/>
            <person name="Steindorff A."/>
            <person name="Ohm R."/>
            <person name="Martin F."/>
            <person name="Silar P."/>
            <person name="Natvig D."/>
            <person name="Lalanne C."/>
            <person name="Gautier V."/>
            <person name="Ament-Velasquez S.L."/>
            <person name="Kruys A."/>
            <person name="Hutchinson M.I."/>
            <person name="Powell A.J."/>
            <person name="Barry K."/>
            <person name="Miller A.N."/>
            <person name="Grigoriev I.V."/>
            <person name="Debuchy R."/>
            <person name="Gladieux P."/>
            <person name="Thoren M.H."/>
            <person name="Johannesson H."/>
        </authorList>
    </citation>
    <scope>NUCLEOTIDE SEQUENCE</scope>
    <source>
        <strain evidence="1">CBS 118394</strain>
    </source>
</reference>
<dbReference type="PANTHER" id="PTHR10622">
    <property type="entry name" value="HET DOMAIN-CONTAINING PROTEIN"/>
    <property type="match status" value="1"/>
</dbReference>